<name>A0A075MR72_9ARCH</name>
<dbReference type="OrthoDB" id="13157at2157"/>
<dbReference type="Gene3D" id="3.10.450.50">
    <property type="match status" value="1"/>
</dbReference>
<protein>
    <submittedName>
        <fullName evidence="2">SnoaL-like domain</fullName>
    </submittedName>
</protein>
<reference evidence="2 3" key="1">
    <citation type="journal article" date="2014" name="PLoS ONE">
        <title>Genome Sequence of Candidatus Nitrososphaera evergladensis from Group I.1b Enriched from Everglades Soil Reveals Novel Genomic Features of the Ammonia-Oxidizing Archaea.</title>
        <authorList>
            <person name="Zhalnina K.V."/>
            <person name="Dias R."/>
            <person name="Leonard M.T."/>
            <person name="Dorr de Quadros P."/>
            <person name="Camargo F.A."/>
            <person name="Drew J.C."/>
            <person name="Farmerie W.G."/>
            <person name="Daroub S.H."/>
            <person name="Triplett E.W."/>
        </authorList>
    </citation>
    <scope>NUCLEOTIDE SEQUENCE [LARGE SCALE GENOMIC DNA]</scope>
    <source>
        <strain evidence="2 3">SR1</strain>
    </source>
</reference>
<dbReference type="HOGENOM" id="CLU_153137_0_0_2"/>
<dbReference type="InterPro" id="IPR032710">
    <property type="entry name" value="NTF2-like_dom_sf"/>
</dbReference>
<sequence>MQKNIGSVNNAKQVVMSFVEALGNQDYKSARSYASDNMSFLGPLASHDSADAYFKDMERLRLPKFEIKKVVADGNDVCLFYDLNVGTPPVAVFVCGWYHVNDEGKISSLRVVFDPRHFLQQQQQKK</sequence>
<feature type="domain" description="SnoaL-like" evidence="1">
    <location>
        <begin position="17"/>
        <end position="107"/>
    </location>
</feature>
<gene>
    <name evidence="2" type="ORF">NTE_02004</name>
</gene>
<evidence type="ECO:0000259" key="1">
    <source>
        <dbReference type="Pfam" id="PF12680"/>
    </source>
</evidence>
<dbReference type="KEGG" id="nev:NTE_02004"/>
<dbReference type="EMBL" id="CP007174">
    <property type="protein sequence ID" value="AIF84061.1"/>
    <property type="molecule type" value="Genomic_DNA"/>
</dbReference>
<evidence type="ECO:0000313" key="3">
    <source>
        <dbReference type="Proteomes" id="UP000028194"/>
    </source>
</evidence>
<evidence type="ECO:0000313" key="2">
    <source>
        <dbReference type="EMBL" id="AIF84061.1"/>
    </source>
</evidence>
<dbReference type="Proteomes" id="UP000028194">
    <property type="component" value="Chromosome"/>
</dbReference>
<accession>A0A075MR72</accession>
<keyword evidence="3" id="KW-1185">Reference proteome</keyword>
<dbReference type="InterPro" id="IPR037401">
    <property type="entry name" value="SnoaL-like"/>
</dbReference>
<dbReference type="Pfam" id="PF12680">
    <property type="entry name" value="SnoaL_2"/>
    <property type="match status" value="1"/>
</dbReference>
<dbReference type="GeneID" id="41597751"/>
<dbReference type="SUPFAM" id="SSF54427">
    <property type="entry name" value="NTF2-like"/>
    <property type="match status" value="1"/>
</dbReference>
<proteinExistence type="predicted"/>
<dbReference type="RefSeq" id="WP_148700710.1">
    <property type="nucleotide sequence ID" value="NZ_CP007174.1"/>
</dbReference>
<organism evidence="2 3">
    <name type="scientific">Candidatus Nitrososphaera evergladensis SR1</name>
    <dbReference type="NCBI Taxonomy" id="1459636"/>
    <lineage>
        <taxon>Archaea</taxon>
        <taxon>Nitrososphaerota</taxon>
        <taxon>Nitrososphaeria</taxon>
        <taxon>Nitrososphaerales</taxon>
        <taxon>Nitrososphaeraceae</taxon>
        <taxon>Nitrososphaera</taxon>
    </lineage>
</organism>
<dbReference type="AlphaFoldDB" id="A0A075MR72"/>